<dbReference type="Pfam" id="PF03725">
    <property type="entry name" value="RNase_PH_C"/>
    <property type="match status" value="1"/>
</dbReference>
<dbReference type="InterPro" id="IPR027408">
    <property type="entry name" value="PNPase/RNase_PH_dom_sf"/>
</dbReference>
<dbReference type="GO" id="GO:0071028">
    <property type="term" value="P:nuclear mRNA surveillance"/>
    <property type="evidence" value="ECO:0007669"/>
    <property type="project" value="TreeGrafter"/>
</dbReference>
<organism evidence="9 10">
    <name type="scientific">Furculomyces boomerangus</name>
    <dbReference type="NCBI Taxonomy" id="61424"/>
    <lineage>
        <taxon>Eukaryota</taxon>
        <taxon>Fungi</taxon>
        <taxon>Fungi incertae sedis</taxon>
        <taxon>Zoopagomycota</taxon>
        <taxon>Kickxellomycotina</taxon>
        <taxon>Harpellomycetes</taxon>
        <taxon>Harpellales</taxon>
        <taxon>Harpellaceae</taxon>
        <taxon>Furculomyces</taxon>
    </lineage>
</organism>
<evidence type="ECO:0000256" key="2">
    <source>
        <dbReference type="ARBA" id="ARBA00004604"/>
    </source>
</evidence>
<evidence type="ECO:0000256" key="1">
    <source>
        <dbReference type="ARBA" id="ARBA00004496"/>
    </source>
</evidence>
<dbReference type="PANTHER" id="PTHR11097">
    <property type="entry name" value="EXOSOME COMPLEX EXONUCLEASE RIBOSOMAL RNA PROCESSING PROTEIN"/>
    <property type="match status" value="1"/>
</dbReference>
<evidence type="ECO:0000259" key="8">
    <source>
        <dbReference type="Pfam" id="PF03725"/>
    </source>
</evidence>
<proteinExistence type="inferred from homology"/>
<dbReference type="CDD" id="cd11367">
    <property type="entry name" value="RNase_PH_RRP42"/>
    <property type="match status" value="1"/>
</dbReference>
<gene>
    <name evidence="9" type="ORF">BB559_006199</name>
</gene>
<dbReference type="InterPro" id="IPR020568">
    <property type="entry name" value="Ribosomal_Su5_D2-typ_SF"/>
</dbReference>
<keyword evidence="5" id="KW-0271">Exosome</keyword>
<dbReference type="AlphaFoldDB" id="A0A2T9Y4B7"/>
<dbReference type="Gene3D" id="3.30.230.70">
    <property type="entry name" value="GHMP Kinase, N-terminal domain"/>
    <property type="match status" value="1"/>
</dbReference>
<evidence type="ECO:0000256" key="3">
    <source>
        <dbReference type="ARBA" id="ARBA00006678"/>
    </source>
</evidence>
<accession>A0A2T9Y4B7</accession>
<dbReference type="GO" id="GO:0000177">
    <property type="term" value="C:cytoplasmic exosome (RNase complex)"/>
    <property type="evidence" value="ECO:0007669"/>
    <property type="project" value="TreeGrafter"/>
</dbReference>
<dbReference type="SUPFAM" id="SSF55666">
    <property type="entry name" value="Ribonuclease PH domain 2-like"/>
    <property type="match status" value="1"/>
</dbReference>
<comment type="caution">
    <text evidence="9">The sequence shown here is derived from an EMBL/GenBank/DDBJ whole genome shotgun (WGS) entry which is preliminary data.</text>
</comment>
<dbReference type="PANTHER" id="PTHR11097:SF8">
    <property type="entry name" value="EXOSOME COMPLEX COMPONENT RRP42"/>
    <property type="match status" value="1"/>
</dbReference>
<dbReference type="GO" id="GO:0071035">
    <property type="term" value="P:nuclear polyadenylation-dependent rRNA catabolic process"/>
    <property type="evidence" value="ECO:0007669"/>
    <property type="project" value="TreeGrafter"/>
</dbReference>
<feature type="domain" description="Exoribonuclease phosphorolytic" evidence="7">
    <location>
        <begin position="32"/>
        <end position="174"/>
    </location>
</feature>
<dbReference type="InterPro" id="IPR001247">
    <property type="entry name" value="ExoRNase_PH_dom1"/>
</dbReference>
<evidence type="ECO:0000313" key="10">
    <source>
        <dbReference type="Proteomes" id="UP000245699"/>
    </source>
</evidence>
<dbReference type="OrthoDB" id="272245at2759"/>
<dbReference type="SUPFAM" id="SSF54211">
    <property type="entry name" value="Ribosomal protein S5 domain 2-like"/>
    <property type="match status" value="1"/>
</dbReference>
<dbReference type="InterPro" id="IPR015847">
    <property type="entry name" value="ExoRNase_PH_dom2"/>
</dbReference>
<protein>
    <recommendedName>
        <fullName evidence="6">Ribosomal RNA-processing protein 42</fullName>
    </recommendedName>
</protein>
<sequence length="312" mass="34077">MSLYPISVSEIDFISKGVEEGFRADGRDNLLYREFSLVTGVVSQTYGSARCRLGNVGKGTDIIVGIKAEIGNWIPGEIETENKGKIVCNVDISPIASQFFSGRSAEDLSIELSQLLTRTLCGPQCGIDMESLCIIPKQAYWIIYVDALVLGYDGGIIDPLFYATRAAFSDTKLPKVVVESIMDEGTNIEHQTFEIVDDAEATSEIKGWNNIPLAVTMYAIGKRYVVDCSIEEETVSTARVTVSINSSGDICMIQKGSSRTGFAPSLLNEIFATAKRTGINLIASQDEQLTDLLNKKSDNDLPETSSTFLNMF</sequence>
<dbReference type="Proteomes" id="UP000245699">
    <property type="component" value="Unassembled WGS sequence"/>
</dbReference>
<evidence type="ECO:0000256" key="4">
    <source>
        <dbReference type="ARBA" id="ARBA00022490"/>
    </source>
</evidence>
<dbReference type="GO" id="GO:0071038">
    <property type="term" value="P:TRAMP-dependent tRNA surveillance pathway"/>
    <property type="evidence" value="ECO:0007669"/>
    <property type="project" value="TreeGrafter"/>
</dbReference>
<name>A0A2T9Y4B7_9FUNG</name>
<dbReference type="GO" id="GO:0000176">
    <property type="term" value="C:nuclear exosome (RNase complex)"/>
    <property type="evidence" value="ECO:0007669"/>
    <property type="project" value="UniProtKB-ARBA"/>
</dbReference>
<dbReference type="GO" id="GO:0034475">
    <property type="term" value="P:U4 snRNA 3'-end processing"/>
    <property type="evidence" value="ECO:0007669"/>
    <property type="project" value="TreeGrafter"/>
</dbReference>
<comment type="subcellular location">
    <subcellularLocation>
        <location evidence="1">Cytoplasm</location>
    </subcellularLocation>
    <subcellularLocation>
        <location evidence="2">Nucleus</location>
        <location evidence="2">Nucleolus</location>
    </subcellularLocation>
</comment>
<dbReference type="GO" id="GO:0005730">
    <property type="term" value="C:nucleolus"/>
    <property type="evidence" value="ECO:0007669"/>
    <property type="project" value="UniProtKB-SubCell"/>
</dbReference>
<dbReference type="InterPro" id="IPR050590">
    <property type="entry name" value="Exosome_comp_Rrp42_subfam"/>
</dbReference>
<dbReference type="GO" id="GO:0034473">
    <property type="term" value="P:U1 snRNA 3'-end processing"/>
    <property type="evidence" value="ECO:0007669"/>
    <property type="project" value="TreeGrafter"/>
</dbReference>
<dbReference type="GO" id="GO:0016075">
    <property type="term" value="P:rRNA catabolic process"/>
    <property type="evidence" value="ECO:0007669"/>
    <property type="project" value="TreeGrafter"/>
</dbReference>
<dbReference type="EMBL" id="MBFT01000793">
    <property type="protein sequence ID" value="PVU87157.1"/>
    <property type="molecule type" value="Genomic_DNA"/>
</dbReference>
<dbReference type="InterPro" id="IPR036345">
    <property type="entry name" value="ExoRNase_PH_dom2_sf"/>
</dbReference>
<dbReference type="GO" id="GO:0034476">
    <property type="term" value="P:U5 snRNA 3'-end processing"/>
    <property type="evidence" value="ECO:0007669"/>
    <property type="project" value="TreeGrafter"/>
</dbReference>
<reference evidence="9 10" key="1">
    <citation type="journal article" date="2018" name="MBio">
        <title>Comparative Genomics Reveals the Core Gene Toolbox for the Fungus-Insect Symbiosis.</title>
        <authorList>
            <person name="Wang Y."/>
            <person name="Stata M."/>
            <person name="Wang W."/>
            <person name="Stajich J.E."/>
            <person name="White M.M."/>
            <person name="Moncalvo J.M."/>
        </authorList>
    </citation>
    <scope>NUCLEOTIDE SEQUENCE [LARGE SCALE GENOMIC DNA]</scope>
    <source>
        <strain evidence="9 10">AUS-77-4</strain>
    </source>
</reference>
<dbReference type="GO" id="GO:0035925">
    <property type="term" value="F:mRNA 3'-UTR AU-rich region binding"/>
    <property type="evidence" value="ECO:0007669"/>
    <property type="project" value="TreeGrafter"/>
</dbReference>
<keyword evidence="10" id="KW-1185">Reference proteome</keyword>
<evidence type="ECO:0000259" key="7">
    <source>
        <dbReference type="Pfam" id="PF01138"/>
    </source>
</evidence>
<comment type="similarity">
    <text evidence="3">Belongs to the RNase PH family.</text>
</comment>
<dbReference type="Pfam" id="PF01138">
    <property type="entry name" value="RNase_PH"/>
    <property type="match status" value="1"/>
</dbReference>
<keyword evidence="4" id="KW-0963">Cytoplasm</keyword>
<evidence type="ECO:0000313" key="9">
    <source>
        <dbReference type="EMBL" id="PVU87157.1"/>
    </source>
</evidence>
<evidence type="ECO:0000256" key="5">
    <source>
        <dbReference type="ARBA" id="ARBA00022835"/>
    </source>
</evidence>
<evidence type="ECO:0000256" key="6">
    <source>
        <dbReference type="ARBA" id="ARBA00042523"/>
    </source>
</evidence>
<dbReference type="STRING" id="61424.A0A2T9Y4B7"/>
<feature type="domain" description="Exoribonuclease phosphorolytic" evidence="8">
    <location>
        <begin position="210"/>
        <end position="276"/>
    </location>
</feature>
<dbReference type="GO" id="GO:0000467">
    <property type="term" value="P:exonucleolytic trimming to generate mature 3'-end of 5.8S rRNA from tricistronic rRNA transcript (SSU-rRNA, 5.8S rRNA, LSU-rRNA)"/>
    <property type="evidence" value="ECO:0007669"/>
    <property type="project" value="TreeGrafter"/>
</dbReference>